<dbReference type="EMBL" id="JANPWZ010000083">
    <property type="protein sequence ID" value="KAJ3579561.1"/>
    <property type="molecule type" value="Genomic_DNA"/>
</dbReference>
<organism evidence="1 2">
    <name type="scientific">Xylaria arbuscula</name>
    <dbReference type="NCBI Taxonomy" id="114810"/>
    <lineage>
        <taxon>Eukaryota</taxon>
        <taxon>Fungi</taxon>
        <taxon>Dikarya</taxon>
        <taxon>Ascomycota</taxon>
        <taxon>Pezizomycotina</taxon>
        <taxon>Sordariomycetes</taxon>
        <taxon>Xylariomycetidae</taxon>
        <taxon>Xylariales</taxon>
        <taxon>Xylariaceae</taxon>
        <taxon>Xylaria</taxon>
    </lineage>
</organism>
<keyword evidence="2" id="KW-1185">Reference proteome</keyword>
<reference evidence="1" key="1">
    <citation type="submission" date="2022-07" db="EMBL/GenBank/DDBJ databases">
        <title>Genome Sequence of Xylaria arbuscula.</title>
        <authorList>
            <person name="Buettner E."/>
        </authorList>
    </citation>
    <scope>NUCLEOTIDE SEQUENCE</scope>
    <source>
        <strain evidence="1">VT107</strain>
    </source>
</reference>
<dbReference type="AlphaFoldDB" id="A0A9W8NMV7"/>
<sequence>MFVWRSTHIPNFTKCKSFFLSTLLSPSIAQSLDMIHRCAFVISEVRGKWRRFFETIRAGPEALWDGGQRMFITMGLKDFVGYYQYRFYNPMGWDYNKGYVDYYVFFGYGYGFEPWLRAFTENGHIDYDIPILRLIEKGDMKLLAKWLNERQVQTSFHSGWDIKAKLSYGIRQGEAVFVVDFKVSHVQLPMGAARKEHRRQLNMVQRTRTLNV</sequence>
<accession>A0A9W8NMV7</accession>
<proteinExistence type="predicted"/>
<protein>
    <submittedName>
        <fullName evidence="1">Uncharacterized protein</fullName>
    </submittedName>
</protein>
<name>A0A9W8NMV7_9PEZI</name>
<comment type="caution">
    <text evidence="1">The sequence shown here is derived from an EMBL/GenBank/DDBJ whole genome shotgun (WGS) entry which is preliminary data.</text>
</comment>
<gene>
    <name evidence="1" type="ORF">NPX13_g1006</name>
</gene>
<evidence type="ECO:0000313" key="1">
    <source>
        <dbReference type="EMBL" id="KAJ3579561.1"/>
    </source>
</evidence>
<dbReference type="Proteomes" id="UP001148614">
    <property type="component" value="Unassembled WGS sequence"/>
</dbReference>
<evidence type="ECO:0000313" key="2">
    <source>
        <dbReference type="Proteomes" id="UP001148614"/>
    </source>
</evidence>